<evidence type="ECO:0000313" key="4">
    <source>
        <dbReference type="EMBL" id="EHY90472.1"/>
    </source>
</evidence>
<protein>
    <submittedName>
        <fullName evidence="4">Transcriptional regulator</fullName>
    </submittedName>
</protein>
<dbReference type="EMBL" id="CM001466">
    <property type="protein sequence ID" value="EHY90472.1"/>
    <property type="molecule type" value="Genomic_DNA"/>
</dbReference>
<accession>H8G8Z1</accession>
<dbReference type="Pfam" id="PF00440">
    <property type="entry name" value="TetR_N"/>
    <property type="match status" value="1"/>
</dbReference>
<proteinExistence type="predicted"/>
<dbReference type="InterPro" id="IPR001647">
    <property type="entry name" value="HTH_TetR"/>
</dbReference>
<keyword evidence="1 2" id="KW-0238">DNA-binding</keyword>
<dbReference type="SUPFAM" id="SSF46689">
    <property type="entry name" value="Homeodomain-like"/>
    <property type="match status" value="1"/>
</dbReference>
<dbReference type="PANTHER" id="PTHR30328:SF54">
    <property type="entry name" value="HTH-TYPE TRANSCRIPTIONAL REPRESSOR SCO4008"/>
    <property type="match status" value="1"/>
</dbReference>
<dbReference type="PANTHER" id="PTHR30328">
    <property type="entry name" value="TRANSCRIPTIONAL REPRESSOR"/>
    <property type="match status" value="1"/>
</dbReference>
<dbReference type="InterPro" id="IPR036271">
    <property type="entry name" value="Tet_transcr_reg_TetR-rel_C_sf"/>
</dbReference>
<dbReference type="RefSeq" id="WP_005443895.1">
    <property type="nucleotide sequence ID" value="NZ_CM001466.1"/>
</dbReference>
<dbReference type="InterPro" id="IPR041467">
    <property type="entry name" value="Sco4008_C"/>
</dbReference>
<evidence type="ECO:0000313" key="5">
    <source>
        <dbReference type="Proteomes" id="UP000004705"/>
    </source>
</evidence>
<reference evidence="4 5" key="1">
    <citation type="journal article" date="2012" name="Stand. Genomic Sci.">
        <title>Genome sequence of the soil bacterium Saccharomonospora azurea type strain (NA-128(T)).</title>
        <authorList>
            <person name="Klenk H.P."/>
            <person name="Held B."/>
            <person name="Lucas S."/>
            <person name="Lapidus A."/>
            <person name="Copeland A."/>
            <person name="Hammon N."/>
            <person name="Pitluck S."/>
            <person name="Goodwin L.A."/>
            <person name="Han C."/>
            <person name="Tapia R."/>
            <person name="Brambilla E.M."/>
            <person name="Potter G."/>
            <person name="Land M."/>
            <person name="Ivanova N."/>
            <person name="Rohde M."/>
            <person name="Goker M."/>
            <person name="Detter J.C."/>
            <person name="Kyrpides N.C."/>
            <person name="Woyke T."/>
        </authorList>
    </citation>
    <scope>NUCLEOTIDE SEQUENCE [LARGE SCALE GENOMIC DNA]</scope>
    <source>
        <strain evidence="4 5">NA-128</strain>
    </source>
</reference>
<dbReference type="Gene3D" id="1.10.357.10">
    <property type="entry name" value="Tetracycline Repressor, domain 2"/>
    <property type="match status" value="1"/>
</dbReference>
<name>H8G8Z1_9PSEU</name>
<dbReference type="GO" id="GO:0006355">
    <property type="term" value="P:regulation of DNA-templated transcription"/>
    <property type="evidence" value="ECO:0007669"/>
    <property type="project" value="UniProtKB-ARBA"/>
</dbReference>
<dbReference type="AlphaFoldDB" id="H8G8Z1"/>
<organism evidence="4 5">
    <name type="scientific">Saccharomonospora azurea NA-128</name>
    <dbReference type="NCBI Taxonomy" id="882081"/>
    <lineage>
        <taxon>Bacteria</taxon>
        <taxon>Bacillati</taxon>
        <taxon>Actinomycetota</taxon>
        <taxon>Actinomycetes</taxon>
        <taxon>Pseudonocardiales</taxon>
        <taxon>Pseudonocardiaceae</taxon>
        <taxon>Saccharomonospora</taxon>
    </lineage>
</organism>
<dbReference type="Proteomes" id="UP000004705">
    <property type="component" value="Chromosome"/>
</dbReference>
<dbReference type="Pfam" id="PF17926">
    <property type="entry name" value="TetR_C_21"/>
    <property type="match status" value="1"/>
</dbReference>
<feature type="DNA-binding region" description="H-T-H motif" evidence="2">
    <location>
        <begin position="29"/>
        <end position="48"/>
    </location>
</feature>
<keyword evidence="5" id="KW-1185">Reference proteome</keyword>
<dbReference type="HOGENOM" id="CLU_069356_1_2_11"/>
<evidence type="ECO:0000256" key="1">
    <source>
        <dbReference type="ARBA" id="ARBA00023125"/>
    </source>
</evidence>
<sequence length="200" mass="22140">MAWNTERTRQALLDAAVEEFSTRGLAGARVDRIATTAGVNKERIYQYFGGKEALFDAALLAELDRLADAVSLDATEPEALADYTAEVFDYYLDRPHLARLLYWEGLERGDRAVPGEAERHRRYRDKVRAVSRALGRGGEGDPDDVADAAAHLLLTLIGLASSWHVLPQLNRMILDDVDPVARREAVVELVRSIVPGLSRG</sequence>
<dbReference type="SUPFAM" id="SSF48498">
    <property type="entry name" value="Tetracyclin repressor-like, C-terminal domain"/>
    <property type="match status" value="1"/>
</dbReference>
<feature type="domain" description="HTH tetR-type" evidence="3">
    <location>
        <begin position="6"/>
        <end position="66"/>
    </location>
</feature>
<dbReference type="PROSITE" id="PS50977">
    <property type="entry name" value="HTH_TETR_2"/>
    <property type="match status" value="1"/>
</dbReference>
<dbReference type="InterPro" id="IPR050109">
    <property type="entry name" value="HTH-type_TetR-like_transc_reg"/>
</dbReference>
<evidence type="ECO:0000256" key="2">
    <source>
        <dbReference type="PROSITE-ProRule" id="PRU00335"/>
    </source>
</evidence>
<dbReference type="InterPro" id="IPR009057">
    <property type="entry name" value="Homeodomain-like_sf"/>
</dbReference>
<evidence type="ECO:0000259" key="3">
    <source>
        <dbReference type="PROSITE" id="PS50977"/>
    </source>
</evidence>
<gene>
    <name evidence="4" type="ORF">SacazDRAFT_03607</name>
</gene>
<dbReference type="GO" id="GO:0003677">
    <property type="term" value="F:DNA binding"/>
    <property type="evidence" value="ECO:0007669"/>
    <property type="project" value="UniProtKB-UniRule"/>
</dbReference>
<dbReference type="OrthoDB" id="4726108at2"/>
<dbReference type="PRINTS" id="PR00455">
    <property type="entry name" value="HTHTETR"/>
</dbReference>